<proteinExistence type="predicted"/>
<dbReference type="AlphaFoldDB" id="A0A428K5K5"/>
<dbReference type="RefSeq" id="WP_125466727.1">
    <property type="nucleotide sequence ID" value="NZ_RWBG01000001.1"/>
</dbReference>
<accession>A0A428K5K5</accession>
<comment type="caution">
    <text evidence="1">The sequence shown here is derived from an EMBL/GenBank/DDBJ whole genome shotgun (WGS) entry which is preliminary data.</text>
</comment>
<keyword evidence="2" id="KW-1185">Reference proteome</keyword>
<dbReference type="OrthoDB" id="1446480at2"/>
<gene>
    <name evidence="1" type="ORF">EJA19_02310</name>
</gene>
<organism evidence="1 2">
    <name type="scientific">Mangrovimonas spongiae</name>
    <dbReference type="NCBI Taxonomy" id="2494697"/>
    <lineage>
        <taxon>Bacteria</taxon>
        <taxon>Pseudomonadati</taxon>
        <taxon>Bacteroidota</taxon>
        <taxon>Flavobacteriia</taxon>
        <taxon>Flavobacteriales</taxon>
        <taxon>Flavobacteriaceae</taxon>
        <taxon>Mangrovimonas</taxon>
    </lineage>
</organism>
<dbReference type="EMBL" id="RWBG01000001">
    <property type="protein sequence ID" value="RSK41734.1"/>
    <property type="molecule type" value="Genomic_DNA"/>
</dbReference>
<evidence type="ECO:0000313" key="2">
    <source>
        <dbReference type="Proteomes" id="UP000270620"/>
    </source>
</evidence>
<reference evidence="1 2" key="1">
    <citation type="submission" date="2018-12" db="EMBL/GenBank/DDBJ databases">
        <title>Mangrovimonas spongiae sp. nov., a novel member of the genus Mangrovimonas isolated from marine sponge.</title>
        <authorList>
            <person name="Zhuang L."/>
            <person name="Luo L."/>
        </authorList>
    </citation>
    <scope>NUCLEOTIDE SEQUENCE [LARGE SCALE GENOMIC DNA]</scope>
    <source>
        <strain evidence="1 2">HN-E26</strain>
    </source>
</reference>
<sequence>MKILTILFSVFVMNSCGTSKNNNTTSLAELKQTDDTYIFNYKAVTRGSFKEIKVTPESITYQNGLNSKPITKPVSKEAYQSLIEKVEVLNLDDLKTLEAPSKAFQYDGALIANLKITRNNNSYQTTSFDHGNPPKLIKALVEELLSLSEKVE</sequence>
<evidence type="ECO:0000313" key="1">
    <source>
        <dbReference type="EMBL" id="RSK41734.1"/>
    </source>
</evidence>
<dbReference type="Proteomes" id="UP000270620">
    <property type="component" value="Unassembled WGS sequence"/>
</dbReference>
<name>A0A428K5K5_9FLAO</name>
<protein>
    <submittedName>
        <fullName evidence="1">Uncharacterized protein</fullName>
    </submittedName>
</protein>